<evidence type="ECO:0000256" key="2">
    <source>
        <dbReference type="SAM" id="Coils"/>
    </source>
</evidence>
<dbReference type="PANTHER" id="PTHR45740">
    <property type="entry name" value="POLY [ADP-RIBOSE] POLYMERASE"/>
    <property type="match status" value="1"/>
</dbReference>
<organism evidence="6 7">
    <name type="scientific">[Myrmecia] bisecta</name>
    <dbReference type="NCBI Taxonomy" id="41462"/>
    <lineage>
        <taxon>Eukaryota</taxon>
        <taxon>Viridiplantae</taxon>
        <taxon>Chlorophyta</taxon>
        <taxon>core chlorophytes</taxon>
        <taxon>Trebouxiophyceae</taxon>
        <taxon>Trebouxiales</taxon>
        <taxon>Trebouxiaceae</taxon>
        <taxon>Myrmecia</taxon>
    </lineage>
</organism>
<evidence type="ECO:0000313" key="7">
    <source>
        <dbReference type="Proteomes" id="UP001489004"/>
    </source>
</evidence>
<sequence>MSEFKYLTQQVDKGNAPQLSDLELVGDDILKWRLKVKNFDNDVPAGKDLNSDLQRLKHRYGQDHMLMEIAFDADYPQKPFFLRVVSPRCVWYTGHVTAGGSICIAALTLSGGAGSWSPDYSVESILNVVITNMLDCERLQVTTASGGGTSGPLRIDLDKRYSHNPMQPYSEAEARMAFSRMEQHHRQNGWGPAGGGAAATSAVPLPGASNHSWPTSPGASPLSRRSYGTGFGRAATGADSSGAAGPRSSADSRQTRAAARAAASQAALAVASAAAKRTSQAIEAVDLTIIEDDALDKDELSRMRAEKEALEKQLEELKQQKQRESAAAAAAAAAGAQRARLIDPPAHWRTFTGAAANTRVQYVELPLGGRAAAAPAPAQLAFDKGLVKAMTNQGLSEEDAIAALEHCQGDGEEAMLYAVECLDRGGAATVARRQARKKRDAQAQAGPSQAEEAERKRQQDEVAEVERVLAHFEQGGLRRDRVHRIERVQNLRLWTKYCMRQDEIEHERGTHGINEQLLFHGADQGTIAIITSSGFDIRVSQLSGSLGAGTYFAHCSSYSDAYSKAPAHAVAAAPAPYAYGGAWAAATAGLGPLGVPAGLASGGLGGAGGGGKKGRKSRKMPPPPPPLGFGAMPSSAAYSMAGLAGLGASLGYPFPGALTAAGPYGGAPAGAAAAGAGAIGASRGRPGEASSSSSQAAAQPTSEPATGPRYVQGGFAMLICRVTLGTQGHGGPQMRRPPPGCDSVTTGTAAGKIYAMYDNTQAYPEWCVHYE</sequence>
<evidence type="ECO:0000256" key="3">
    <source>
        <dbReference type="SAM" id="MobiDB-lite"/>
    </source>
</evidence>
<dbReference type="Gene3D" id="3.90.228.10">
    <property type="match status" value="2"/>
</dbReference>
<dbReference type="Proteomes" id="UP001489004">
    <property type="component" value="Unassembled WGS sequence"/>
</dbReference>
<reference evidence="6 7" key="1">
    <citation type="journal article" date="2024" name="Nat. Commun.">
        <title>Phylogenomics reveals the evolutionary origins of lichenization in chlorophyte algae.</title>
        <authorList>
            <person name="Puginier C."/>
            <person name="Libourel C."/>
            <person name="Otte J."/>
            <person name="Skaloud P."/>
            <person name="Haon M."/>
            <person name="Grisel S."/>
            <person name="Petersen M."/>
            <person name="Berrin J.G."/>
            <person name="Delaux P.M."/>
            <person name="Dal Grande F."/>
            <person name="Keller J."/>
        </authorList>
    </citation>
    <scope>NUCLEOTIDE SEQUENCE [LARGE SCALE GENOMIC DNA]</scope>
    <source>
        <strain evidence="6 7">SAG 2043</strain>
    </source>
</reference>
<dbReference type="InterPro" id="IPR012317">
    <property type="entry name" value="Poly(ADP-ribose)pol_cat_dom"/>
</dbReference>
<keyword evidence="7" id="KW-1185">Reference proteome</keyword>
<dbReference type="InterPro" id="IPR016135">
    <property type="entry name" value="UBQ-conjugating_enzyme/RWD"/>
</dbReference>
<dbReference type="EC" id="2.4.2.-" evidence="1"/>
<evidence type="ECO:0000259" key="4">
    <source>
        <dbReference type="PROSITE" id="PS50127"/>
    </source>
</evidence>
<dbReference type="GO" id="GO:0005634">
    <property type="term" value="C:nucleus"/>
    <property type="evidence" value="ECO:0007669"/>
    <property type="project" value="TreeGrafter"/>
</dbReference>
<proteinExistence type="predicted"/>
<keyword evidence="1" id="KW-0808">Transferase</keyword>
<dbReference type="InterPro" id="IPR000608">
    <property type="entry name" value="UBC"/>
</dbReference>
<dbReference type="InterPro" id="IPR051712">
    <property type="entry name" value="ARTD-AVP"/>
</dbReference>
<accession>A0AAW1Q703</accession>
<dbReference type="SUPFAM" id="SSF56399">
    <property type="entry name" value="ADP-ribosylation"/>
    <property type="match status" value="2"/>
</dbReference>
<evidence type="ECO:0000256" key="1">
    <source>
        <dbReference type="RuleBase" id="RU362114"/>
    </source>
</evidence>
<dbReference type="GO" id="GO:0003950">
    <property type="term" value="F:NAD+ poly-ADP-ribosyltransferase activity"/>
    <property type="evidence" value="ECO:0007669"/>
    <property type="project" value="UniProtKB-UniRule"/>
</dbReference>
<dbReference type="CDD" id="cd23802">
    <property type="entry name" value="UBCc_UBE2Q"/>
    <property type="match status" value="1"/>
</dbReference>
<feature type="region of interest" description="Disordered" evidence="3">
    <location>
        <begin position="180"/>
        <end position="258"/>
    </location>
</feature>
<feature type="region of interest" description="Disordered" evidence="3">
    <location>
        <begin position="678"/>
        <end position="707"/>
    </location>
</feature>
<dbReference type="PROSITE" id="PS51059">
    <property type="entry name" value="PARP_CATALYTIC"/>
    <property type="match status" value="1"/>
</dbReference>
<feature type="domain" description="UBC core" evidence="4">
    <location>
        <begin position="1"/>
        <end position="181"/>
    </location>
</feature>
<feature type="domain" description="PARP catalytic" evidence="5">
    <location>
        <begin position="446"/>
        <end position="771"/>
    </location>
</feature>
<feature type="region of interest" description="Disordered" evidence="3">
    <location>
        <begin position="432"/>
        <end position="460"/>
    </location>
</feature>
<dbReference type="Gene3D" id="3.10.110.10">
    <property type="entry name" value="Ubiquitin Conjugating Enzyme"/>
    <property type="match status" value="1"/>
</dbReference>
<dbReference type="GO" id="GO:1990404">
    <property type="term" value="F:NAD+-protein mono-ADP-ribosyltransferase activity"/>
    <property type="evidence" value="ECO:0007669"/>
    <property type="project" value="TreeGrafter"/>
</dbReference>
<feature type="region of interest" description="Disordered" evidence="3">
    <location>
        <begin position="605"/>
        <end position="629"/>
    </location>
</feature>
<keyword evidence="2" id="KW-0175">Coiled coil</keyword>
<feature type="compositionally biased region" description="Low complexity" evidence="3">
    <location>
        <begin position="678"/>
        <end position="706"/>
    </location>
</feature>
<dbReference type="PROSITE" id="PS50127">
    <property type="entry name" value="UBC_2"/>
    <property type="match status" value="1"/>
</dbReference>
<feature type="coiled-coil region" evidence="2">
    <location>
        <begin position="297"/>
        <end position="334"/>
    </location>
</feature>
<dbReference type="Pfam" id="PF00644">
    <property type="entry name" value="PARP"/>
    <property type="match status" value="1"/>
</dbReference>
<protein>
    <recommendedName>
        <fullName evidence="1">Poly [ADP-ribose] polymerase</fullName>
        <shortName evidence="1">PARP</shortName>
        <ecNumber evidence="1">2.4.2.-</ecNumber>
    </recommendedName>
</protein>
<dbReference type="AlphaFoldDB" id="A0AAW1Q703"/>
<dbReference type="EMBL" id="JALJOR010000004">
    <property type="protein sequence ID" value="KAK9817930.1"/>
    <property type="molecule type" value="Genomic_DNA"/>
</dbReference>
<name>A0AAW1Q703_9CHLO</name>
<feature type="compositionally biased region" description="Low complexity" evidence="3">
    <location>
        <begin position="232"/>
        <end position="258"/>
    </location>
</feature>
<feature type="compositionally biased region" description="Polar residues" evidence="3">
    <location>
        <begin position="209"/>
        <end position="218"/>
    </location>
</feature>
<keyword evidence="1" id="KW-0328">Glycosyltransferase</keyword>
<keyword evidence="1" id="KW-0520">NAD</keyword>
<evidence type="ECO:0000313" key="6">
    <source>
        <dbReference type="EMBL" id="KAK9817930.1"/>
    </source>
</evidence>
<comment type="caution">
    <text evidence="6">The sequence shown here is derived from an EMBL/GenBank/DDBJ whole genome shotgun (WGS) entry which is preliminary data.</text>
</comment>
<gene>
    <name evidence="6" type="ORF">WJX72_004478</name>
</gene>
<dbReference type="PANTHER" id="PTHR45740:SF2">
    <property type="entry name" value="POLY [ADP-RIBOSE] POLYMERASE"/>
    <property type="match status" value="1"/>
</dbReference>
<evidence type="ECO:0000259" key="5">
    <source>
        <dbReference type="PROSITE" id="PS51059"/>
    </source>
</evidence>
<dbReference type="SUPFAM" id="SSF54495">
    <property type="entry name" value="UBC-like"/>
    <property type="match status" value="1"/>
</dbReference>